<feature type="domain" description="HTH merR-type" evidence="5">
    <location>
        <begin position="4"/>
        <end position="74"/>
    </location>
</feature>
<dbReference type="RefSeq" id="WP_007871263.1">
    <property type="nucleotide sequence ID" value="NZ_JH376434.1"/>
</dbReference>
<comment type="caution">
    <text evidence="6">The sequence shown here is derived from an EMBL/GenBank/DDBJ whole genome shotgun (WGS) entry which is preliminary data.</text>
</comment>
<keyword evidence="4" id="KW-0804">Transcription</keyword>
<dbReference type="HOGENOM" id="CLU_065103_0_0_9"/>
<dbReference type="PANTHER" id="PTHR30204:SF69">
    <property type="entry name" value="MERR-FAMILY TRANSCRIPTIONAL REGULATOR"/>
    <property type="match status" value="1"/>
</dbReference>
<evidence type="ECO:0000259" key="5">
    <source>
        <dbReference type="PROSITE" id="PS50937"/>
    </source>
</evidence>
<dbReference type="InterPro" id="IPR000551">
    <property type="entry name" value="MerR-type_HTH_dom"/>
</dbReference>
<dbReference type="InterPro" id="IPR010499">
    <property type="entry name" value="AraC_E-bd"/>
</dbReference>
<dbReference type="SMART" id="SM00422">
    <property type="entry name" value="HTH_MERR"/>
    <property type="match status" value="1"/>
</dbReference>
<keyword evidence="3" id="KW-0238">DNA-binding</keyword>
<keyword evidence="2" id="KW-0805">Transcription regulation</keyword>
<sequence>MKDLFTIGEVAELFSINIRTLRYYDDIGILHPETTDPQTGYRYYTTRQFERLNTIKYLRALGMSLKKIALFFESRDVSVMQTLLEEQHRETLLRISQLMQVERKLEYRLQSLEDALHTPPGMIRLLHFGQRQVAYLRKNIPLGDDLEYSLRELERTNTLEPVMFLGKVGVSISAHELVRRHFESFSGIFVLLEQEDHYHGEEHYLMAGDYLTIRFTGTHTEAAPYYMKLLDHMAENGYRCCGDSVEITLIDAGFTNDASQYVTEIQIPIEQNYLKNPLTLQ</sequence>
<dbReference type="InterPro" id="IPR009061">
    <property type="entry name" value="DNA-bd_dom_put_sf"/>
</dbReference>
<dbReference type="GO" id="GO:0003700">
    <property type="term" value="F:DNA-binding transcription factor activity"/>
    <property type="evidence" value="ECO:0007669"/>
    <property type="project" value="InterPro"/>
</dbReference>
<dbReference type="InterPro" id="IPR047057">
    <property type="entry name" value="MerR_fam"/>
</dbReference>
<dbReference type="PANTHER" id="PTHR30204">
    <property type="entry name" value="REDOX-CYCLING DRUG-SENSING TRANSCRIPTIONAL ACTIVATOR SOXR"/>
    <property type="match status" value="1"/>
</dbReference>
<evidence type="ECO:0000256" key="2">
    <source>
        <dbReference type="ARBA" id="ARBA00023015"/>
    </source>
</evidence>
<dbReference type="eggNOG" id="COG0789">
    <property type="taxonomic scope" value="Bacteria"/>
</dbReference>
<dbReference type="AlphaFoldDB" id="G5HTJ1"/>
<gene>
    <name evidence="6" type="ORF">HMPREF9469_05903</name>
</gene>
<evidence type="ECO:0000313" key="6">
    <source>
        <dbReference type="EMBL" id="EHE95312.1"/>
    </source>
</evidence>
<dbReference type="InterPro" id="IPR011256">
    <property type="entry name" value="Reg_factor_effector_dom_sf"/>
</dbReference>
<evidence type="ECO:0000313" key="7">
    <source>
        <dbReference type="Proteomes" id="UP000003763"/>
    </source>
</evidence>
<keyword evidence="1" id="KW-0678">Repressor</keyword>
<dbReference type="SUPFAM" id="SSF46955">
    <property type="entry name" value="Putative DNA-binding domain"/>
    <property type="match status" value="1"/>
</dbReference>
<dbReference type="PROSITE" id="PS50937">
    <property type="entry name" value="HTH_MERR_2"/>
    <property type="match status" value="1"/>
</dbReference>
<reference evidence="6 7" key="1">
    <citation type="submission" date="2011-08" db="EMBL/GenBank/DDBJ databases">
        <title>The Genome Sequence of Clostridium citroniae WAL-17108.</title>
        <authorList>
            <consortium name="The Broad Institute Genome Sequencing Platform"/>
            <person name="Earl A."/>
            <person name="Ward D."/>
            <person name="Feldgarden M."/>
            <person name="Gevers D."/>
            <person name="Finegold S.M."/>
            <person name="Summanen P.H."/>
            <person name="Molitoris D.R."/>
            <person name="Vaisanen M.L."/>
            <person name="Daigneault M."/>
            <person name="Allen-Vercoe E."/>
            <person name="Young S.K."/>
            <person name="Zeng Q."/>
            <person name="Gargeya S."/>
            <person name="Fitzgerald M."/>
            <person name="Haas B."/>
            <person name="Abouelleil A."/>
            <person name="Alvarado L."/>
            <person name="Arachchi H.M."/>
            <person name="Berlin A."/>
            <person name="Brown A."/>
            <person name="Chapman S.B."/>
            <person name="Chen Z."/>
            <person name="Dunbar C."/>
            <person name="Freedman E."/>
            <person name="Gearin G."/>
            <person name="Gellesch M."/>
            <person name="Goldberg J."/>
            <person name="Griggs A."/>
            <person name="Gujja S."/>
            <person name="Heiman D."/>
            <person name="Howarth C."/>
            <person name="Larson L."/>
            <person name="Lui A."/>
            <person name="MacDonald P.J.P."/>
            <person name="Montmayeur A."/>
            <person name="Murphy C."/>
            <person name="Neiman D."/>
            <person name="Pearson M."/>
            <person name="Priest M."/>
            <person name="Roberts A."/>
            <person name="Saif S."/>
            <person name="Shea T."/>
            <person name="Shenoy N."/>
            <person name="Sisk P."/>
            <person name="Stolte C."/>
            <person name="Sykes S."/>
            <person name="Wortman J."/>
            <person name="Nusbaum C."/>
            <person name="Birren B."/>
        </authorList>
    </citation>
    <scope>NUCLEOTIDE SEQUENCE [LARGE SCALE GENOMIC DNA]</scope>
    <source>
        <strain evidence="6 7">WAL-17108</strain>
    </source>
</reference>
<organism evidence="6 7">
    <name type="scientific">[Clostridium] citroniae WAL-17108</name>
    <dbReference type="NCBI Taxonomy" id="742733"/>
    <lineage>
        <taxon>Bacteria</taxon>
        <taxon>Bacillati</taxon>
        <taxon>Bacillota</taxon>
        <taxon>Clostridia</taxon>
        <taxon>Lachnospirales</taxon>
        <taxon>Lachnospiraceae</taxon>
        <taxon>Enterocloster</taxon>
    </lineage>
</organism>
<dbReference type="Gene3D" id="1.10.1660.10">
    <property type="match status" value="1"/>
</dbReference>
<dbReference type="PATRIC" id="fig|742733.3.peg.6064"/>
<evidence type="ECO:0000256" key="4">
    <source>
        <dbReference type="ARBA" id="ARBA00023163"/>
    </source>
</evidence>
<dbReference type="EMBL" id="ADLJ01000055">
    <property type="protein sequence ID" value="EHE95312.1"/>
    <property type="molecule type" value="Genomic_DNA"/>
</dbReference>
<dbReference type="Gene3D" id="3.20.80.10">
    <property type="entry name" value="Regulatory factor, effector binding domain"/>
    <property type="match status" value="1"/>
</dbReference>
<proteinExistence type="predicted"/>
<dbReference type="SUPFAM" id="SSF55136">
    <property type="entry name" value="Probable bacterial effector-binding domain"/>
    <property type="match status" value="1"/>
</dbReference>
<name>G5HTJ1_9FIRM</name>
<evidence type="ECO:0000256" key="1">
    <source>
        <dbReference type="ARBA" id="ARBA00022491"/>
    </source>
</evidence>
<dbReference type="GO" id="GO:0003677">
    <property type="term" value="F:DNA binding"/>
    <property type="evidence" value="ECO:0007669"/>
    <property type="project" value="UniProtKB-KW"/>
</dbReference>
<protein>
    <recommendedName>
        <fullName evidence="5">HTH merR-type domain-containing protein</fullName>
    </recommendedName>
</protein>
<evidence type="ECO:0000256" key="3">
    <source>
        <dbReference type="ARBA" id="ARBA00023125"/>
    </source>
</evidence>
<dbReference type="InterPro" id="IPR029442">
    <property type="entry name" value="GyrI-like"/>
</dbReference>
<accession>G5HTJ1</accession>
<dbReference type="Pfam" id="PF13411">
    <property type="entry name" value="MerR_1"/>
    <property type="match status" value="1"/>
</dbReference>
<dbReference type="Proteomes" id="UP000003763">
    <property type="component" value="Unassembled WGS sequence"/>
</dbReference>
<dbReference type="Pfam" id="PF06445">
    <property type="entry name" value="GyrI-like"/>
    <property type="match status" value="1"/>
</dbReference>
<dbReference type="CDD" id="cd01107">
    <property type="entry name" value="HTH_BmrR"/>
    <property type="match status" value="1"/>
</dbReference>
<dbReference type="SMART" id="SM00871">
    <property type="entry name" value="AraC_E_bind"/>
    <property type="match status" value="1"/>
</dbReference>